<name>A0ABQ9HHB6_9NEOP</name>
<protein>
    <submittedName>
        <fullName evidence="1">Uncharacterized protein</fullName>
    </submittedName>
</protein>
<comment type="caution">
    <text evidence="1">The sequence shown here is derived from an EMBL/GenBank/DDBJ whole genome shotgun (WGS) entry which is preliminary data.</text>
</comment>
<sequence length="222" mass="24826">MEQRWNKRSGKREIPENPAYQRHFPARFPHAKIREWPGQGLNPVRLGGRRAGAASPGCDVTRRPRPGWTTSASVDRAWLLSPHGYSPVTVLSVAENDNRFTRARCSGVGMSGRLLTSRSSEQMRVKRGEYGAALECKSGGNGRSPRKSVHQWHRPARFPRAIFRERPRRKLNPRAVMCGGQPLCSANTRHADNDDPCVGGQGKVLTRSVLQPPVTEYLTIQK</sequence>
<reference evidence="1 2" key="1">
    <citation type="submission" date="2023-02" db="EMBL/GenBank/DDBJ databases">
        <title>LHISI_Scaffold_Assembly.</title>
        <authorList>
            <person name="Stuart O.P."/>
            <person name="Cleave R."/>
            <person name="Magrath M.J.L."/>
            <person name="Mikheyev A.S."/>
        </authorList>
    </citation>
    <scope>NUCLEOTIDE SEQUENCE [LARGE SCALE GENOMIC DNA]</scope>
    <source>
        <strain evidence="1">Daus_M_001</strain>
        <tissue evidence="1">Leg muscle</tissue>
    </source>
</reference>
<accession>A0ABQ9HHB6</accession>
<evidence type="ECO:0000313" key="2">
    <source>
        <dbReference type="Proteomes" id="UP001159363"/>
    </source>
</evidence>
<evidence type="ECO:0000313" key="1">
    <source>
        <dbReference type="EMBL" id="KAJ8883670.1"/>
    </source>
</evidence>
<gene>
    <name evidence="1" type="ORF">PR048_015524</name>
</gene>
<dbReference type="Proteomes" id="UP001159363">
    <property type="component" value="Chromosome 4"/>
</dbReference>
<keyword evidence="2" id="KW-1185">Reference proteome</keyword>
<proteinExistence type="predicted"/>
<dbReference type="EMBL" id="JARBHB010000005">
    <property type="protein sequence ID" value="KAJ8883670.1"/>
    <property type="molecule type" value="Genomic_DNA"/>
</dbReference>
<organism evidence="1 2">
    <name type="scientific">Dryococelus australis</name>
    <dbReference type="NCBI Taxonomy" id="614101"/>
    <lineage>
        <taxon>Eukaryota</taxon>
        <taxon>Metazoa</taxon>
        <taxon>Ecdysozoa</taxon>
        <taxon>Arthropoda</taxon>
        <taxon>Hexapoda</taxon>
        <taxon>Insecta</taxon>
        <taxon>Pterygota</taxon>
        <taxon>Neoptera</taxon>
        <taxon>Polyneoptera</taxon>
        <taxon>Phasmatodea</taxon>
        <taxon>Verophasmatodea</taxon>
        <taxon>Anareolatae</taxon>
        <taxon>Phasmatidae</taxon>
        <taxon>Eurycanthinae</taxon>
        <taxon>Dryococelus</taxon>
    </lineage>
</organism>